<keyword evidence="3" id="KW-1185">Reference proteome</keyword>
<name>A0A3D9UMT2_9MICO</name>
<protein>
    <submittedName>
        <fullName evidence="2">Acyl-coenzyme A thioesterase PaaI-like protein</fullName>
    </submittedName>
</protein>
<accession>A0A3D9UMT2</accession>
<dbReference type="InterPro" id="IPR029069">
    <property type="entry name" value="HotDog_dom_sf"/>
</dbReference>
<dbReference type="Gene3D" id="3.10.129.10">
    <property type="entry name" value="Hotdog Thioesterase"/>
    <property type="match status" value="1"/>
</dbReference>
<organism evidence="2 3">
    <name type="scientific">Calidifontibacter indicus</name>
    <dbReference type="NCBI Taxonomy" id="419650"/>
    <lineage>
        <taxon>Bacteria</taxon>
        <taxon>Bacillati</taxon>
        <taxon>Actinomycetota</taxon>
        <taxon>Actinomycetes</taxon>
        <taxon>Micrococcales</taxon>
        <taxon>Dermacoccaceae</taxon>
        <taxon>Calidifontibacter</taxon>
    </lineage>
</organism>
<dbReference type="RefSeq" id="WP_245950130.1">
    <property type="nucleotide sequence ID" value="NZ_QTUA01000001.1"/>
</dbReference>
<sequence>MSMARDNQLTAKHDAKVGSHSSRHGERRRLAPGTFQKIMNFFPPFLGMGLRVKEVSDDWTMCRVELKLNRLNRNQQGTAFGGSIGAMTDAFYALLLMHQLGPDYHVWDKAAQIEYVSPGTSTVYGTFEVPLERTDQIRAEALSGQKVLPWFETELTLADGTVVARVRRQLYVRKKREARADVPDGPQPDPAD</sequence>
<feature type="compositionally biased region" description="Polar residues" evidence="1">
    <location>
        <begin position="1"/>
        <end position="10"/>
    </location>
</feature>
<gene>
    <name evidence="2" type="ORF">DFJ65_1778</name>
</gene>
<feature type="region of interest" description="Disordered" evidence="1">
    <location>
        <begin position="1"/>
        <end position="29"/>
    </location>
</feature>
<evidence type="ECO:0000313" key="2">
    <source>
        <dbReference type="EMBL" id="REF30762.1"/>
    </source>
</evidence>
<evidence type="ECO:0000256" key="1">
    <source>
        <dbReference type="SAM" id="MobiDB-lite"/>
    </source>
</evidence>
<dbReference type="Pfam" id="PF14539">
    <property type="entry name" value="DUF4442"/>
    <property type="match status" value="1"/>
</dbReference>
<comment type="caution">
    <text evidence="2">The sequence shown here is derived from an EMBL/GenBank/DDBJ whole genome shotgun (WGS) entry which is preliminary data.</text>
</comment>
<proteinExistence type="predicted"/>
<dbReference type="AlphaFoldDB" id="A0A3D9UMT2"/>
<dbReference type="EMBL" id="QTUA01000001">
    <property type="protein sequence ID" value="REF30762.1"/>
    <property type="molecule type" value="Genomic_DNA"/>
</dbReference>
<reference evidence="2 3" key="1">
    <citation type="submission" date="2018-08" db="EMBL/GenBank/DDBJ databases">
        <title>Sequencing the genomes of 1000 actinobacteria strains.</title>
        <authorList>
            <person name="Klenk H.-P."/>
        </authorList>
    </citation>
    <scope>NUCLEOTIDE SEQUENCE [LARGE SCALE GENOMIC DNA]</scope>
    <source>
        <strain evidence="2 3">DSM 22967</strain>
    </source>
</reference>
<evidence type="ECO:0000313" key="3">
    <source>
        <dbReference type="Proteomes" id="UP000256253"/>
    </source>
</evidence>
<dbReference type="Proteomes" id="UP000256253">
    <property type="component" value="Unassembled WGS sequence"/>
</dbReference>
<dbReference type="InterPro" id="IPR027961">
    <property type="entry name" value="DUF4442"/>
</dbReference>
<dbReference type="SUPFAM" id="SSF54637">
    <property type="entry name" value="Thioesterase/thiol ester dehydrase-isomerase"/>
    <property type="match status" value="1"/>
</dbReference>